<comment type="caution">
    <text evidence="2">The sequence shown here is derived from an EMBL/GenBank/DDBJ whole genome shotgun (WGS) entry which is preliminary data.</text>
</comment>
<name>A0A9N8ZIL3_9GLOM</name>
<reference evidence="2" key="1">
    <citation type="submission" date="2021-06" db="EMBL/GenBank/DDBJ databases">
        <authorList>
            <person name="Kallberg Y."/>
            <person name="Tangrot J."/>
            <person name="Rosling A."/>
        </authorList>
    </citation>
    <scope>NUCLEOTIDE SEQUENCE</scope>
    <source>
        <strain evidence="2">FL966</strain>
    </source>
</reference>
<feature type="region of interest" description="Disordered" evidence="1">
    <location>
        <begin position="33"/>
        <end position="74"/>
    </location>
</feature>
<evidence type="ECO:0000256" key="1">
    <source>
        <dbReference type="SAM" id="MobiDB-lite"/>
    </source>
</evidence>
<keyword evidence="3" id="KW-1185">Reference proteome</keyword>
<evidence type="ECO:0000313" key="2">
    <source>
        <dbReference type="EMBL" id="CAG8497034.1"/>
    </source>
</evidence>
<feature type="compositionally biased region" description="Basic and acidic residues" evidence="1">
    <location>
        <begin position="63"/>
        <end position="74"/>
    </location>
</feature>
<gene>
    <name evidence="2" type="ORF">CPELLU_LOCUS2265</name>
</gene>
<dbReference type="EMBL" id="CAJVQA010000951">
    <property type="protein sequence ID" value="CAG8497034.1"/>
    <property type="molecule type" value="Genomic_DNA"/>
</dbReference>
<feature type="compositionally biased region" description="Basic and acidic residues" evidence="1">
    <location>
        <begin position="35"/>
        <end position="49"/>
    </location>
</feature>
<evidence type="ECO:0000313" key="3">
    <source>
        <dbReference type="Proteomes" id="UP000789759"/>
    </source>
</evidence>
<dbReference type="AlphaFoldDB" id="A0A9N8ZIL3"/>
<sequence>MKEHVQEIMKNITMDQKITKCKLEDITTIIGIIETTEHNYQPEEKEKGYKKPKRTERRKPRNDKKDFKRKENPK</sequence>
<proteinExistence type="predicted"/>
<dbReference type="Proteomes" id="UP000789759">
    <property type="component" value="Unassembled WGS sequence"/>
</dbReference>
<protein>
    <submittedName>
        <fullName evidence="2">2071_t:CDS:1</fullName>
    </submittedName>
</protein>
<feature type="compositionally biased region" description="Basic residues" evidence="1">
    <location>
        <begin position="50"/>
        <end position="62"/>
    </location>
</feature>
<accession>A0A9N8ZIL3</accession>
<organism evidence="2 3">
    <name type="scientific">Cetraspora pellucida</name>
    <dbReference type="NCBI Taxonomy" id="1433469"/>
    <lineage>
        <taxon>Eukaryota</taxon>
        <taxon>Fungi</taxon>
        <taxon>Fungi incertae sedis</taxon>
        <taxon>Mucoromycota</taxon>
        <taxon>Glomeromycotina</taxon>
        <taxon>Glomeromycetes</taxon>
        <taxon>Diversisporales</taxon>
        <taxon>Gigasporaceae</taxon>
        <taxon>Cetraspora</taxon>
    </lineage>
</organism>